<keyword evidence="1" id="KW-0175">Coiled coil</keyword>
<gene>
    <name evidence="3" type="ORF">NJU99_05580</name>
</gene>
<dbReference type="Proteomes" id="UP001060012">
    <property type="component" value="Chromosome"/>
</dbReference>
<keyword evidence="4" id="KW-1185">Reference proteome</keyword>
<keyword evidence="3" id="KW-0548">Nucleotidyltransferase</keyword>
<organism evidence="3 4">
    <name type="scientific">Arcobacter roscoffensis</name>
    <dbReference type="NCBI Taxonomy" id="2961520"/>
    <lineage>
        <taxon>Bacteria</taxon>
        <taxon>Pseudomonadati</taxon>
        <taxon>Campylobacterota</taxon>
        <taxon>Epsilonproteobacteria</taxon>
        <taxon>Campylobacterales</taxon>
        <taxon>Arcobacteraceae</taxon>
        <taxon>Arcobacter</taxon>
    </lineage>
</organism>
<feature type="coiled-coil region" evidence="1">
    <location>
        <begin position="70"/>
        <end position="115"/>
    </location>
</feature>
<dbReference type="EC" id="2.7.7.65" evidence="3"/>
<evidence type="ECO:0000313" key="4">
    <source>
        <dbReference type="Proteomes" id="UP001060012"/>
    </source>
</evidence>
<feature type="domain" description="GGDEF" evidence="2">
    <location>
        <begin position="143"/>
        <end position="261"/>
    </location>
</feature>
<evidence type="ECO:0000259" key="2">
    <source>
        <dbReference type="PROSITE" id="PS50887"/>
    </source>
</evidence>
<dbReference type="EMBL" id="CP100595">
    <property type="protein sequence ID" value="UTJ07569.1"/>
    <property type="molecule type" value="Genomic_DNA"/>
</dbReference>
<keyword evidence="3" id="KW-0808">Transferase</keyword>
<dbReference type="InterPro" id="IPR000160">
    <property type="entry name" value="GGDEF_dom"/>
</dbReference>
<protein>
    <submittedName>
        <fullName evidence="3">Diguanylate cyclase</fullName>
        <ecNumber evidence="3">2.7.7.65</ecNumber>
    </submittedName>
</protein>
<proteinExistence type="predicted"/>
<dbReference type="InterPro" id="IPR029787">
    <property type="entry name" value="Nucleotide_cyclase"/>
</dbReference>
<dbReference type="SUPFAM" id="SSF55073">
    <property type="entry name" value="Nucleotide cyclase"/>
    <property type="match status" value="1"/>
</dbReference>
<evidence type="ECO:0000313" key="3">
    <source>
        <dbReference type="EMBL" id="UTJ07569.1"/>
    </source>
</evidence>
<dbReference type="InterPro" id="IPR043128">
    <property type="entry name" value="Rev_trsase/Diguanyl_cyclase"/>
</dbReference>
<reference evidence="3" key="1">
    <citation type="submission" date="2022-07" db="EMBL/GenBank/DDBJ databases">
        <title>Arcobacter roscoffensis sp. nov., a marine bacterium isolated from coastal seawater collected from Roscoff, France.</title>
        <authorList>
            <person name="Pascual J."/>
            <person name="Lepeaux C."/>
            <person name="Methner A."/>
            <person name="Overmann J."/>
        </authorList>
    </citation>
    <scope>NUCLEOTIDE SEQUENCE</scope>
    <source>
        <strain evidence="3">ARW1-2F2</strain>
    </source>
</reference>
<dbReference type="Gene3D" id="3.30.70.270">
    <property type="match status" value="1"/>
</dbReference>
<dbReference type="RefSeq" id="WP_254577743.1">
    <property type="nucleotide sequence ID" value="NZ_CP100595.1"/>
</dbReference>
<dbReference type="Pfam" id="PF00990">
    <property type="entry name" value="GGDEF"/>
    <property type="match status" value="1"/>
</dbReference>
<accession>A0ABY5E7R5</accession>
<dbReference type="GO" id="GO:0052621">
    <property type="term" value="F:diguanylate cyclase activity"/>
    <property type="evidence" value="ECO:0007669"/>
    <property type="project" value="UniProtKB-EC"/>
</dbReference>
<sequence length="261" mass="30643">MKKELRKITNLTINELLNNEIIMPSIYFEKFNKNAKTLEIDFNDEKFNNEINELIIEDFNTIESYMDITANNAKELKKVAKDTKKAIEDKDTDALTSIYKHMDDLEKEIQELNKKIFLDDLTSSYNRKWLYNEVLDENTYFKNNGIISMVDLVDYNYVQKEYGDVISNNLLIFICNFLKKHLEDDKCEFEIVRFLNNKFLVLFSDKTQKDAQSLINNIKRLLANSTLKSKSGIVLKANFEYKIKAYEKGTDSKELLEALLS</sequence>
<name>A0ABY5E7R5_9BACT</name>
<dbReference type="PROSITE" id="PS50887">
    <property type="entry name" value="GGDEF"/>
    <property type="match status" value="1"/>
</dbReference>
<evidence type="ECO:0000256" key="1">
    <source>
        <dbReference type="SAM" id="Coils"/>
    </source>
</evidence>